<evidence type="ECO:0000313" key="3">
    <source>
        <dbReference type="Proteomes" id="UP000789524"/>
    </source>
</evidence>
<keyword evidence="3" id="KW-1185">Reference proteome</keyword>
<gene>
    <name evidence="2" type="ORF">DCHRY22_LOCUS1176</name>
</gene>
<dbReference type="Proteomes" id="UP000789524">
    <property type="component" value="Unassembled WGS sequence"/>
</dbReference>
<name>A0A8J2QD36_9NEOP</name>
<proteinExistence type="predicted"/>
<reference evidence="2" key="1">
    <citation type="submission" date="2021-09" db="EMBL/GenBank/DDBJ databases">
        <authorList>
            <person name="Martin H S."/>
        </authorList>
    </citation>
    <scope>NUCLEOTIDE SEQUENCE</scope>
</reference>
<evidence type="ECO:0000313" key="2">
    <source>
        <dbReference type="EMBL" id="CAG9559292.1"/>
    </source>
</evidence>
<dbReference type="EMBL" id="CAKASE010000043">
    <property type="protein sequence ID" value="CAG9559292.1"/>
    <property type="molecule type" value="Genomic_DNA"/>
</dbReference>
<accession>A0A8J2QD36</accession>
<evidence type="ECO:0000256" key="1">
    <source>
        <dbReference type="SAM" id="MobiDB-lite"/>
    </source>
</evidence>
<sequence length="68" mass="7507">MESRLMFVSAPLMRKVNDFNLYVTCSMSEMPRTDASRTSGGNYTSSASGLSPSLTAPEARYIDIDLHK</sequence>
<protein>
    <submittedName>
        <fullName evidence="2">(African queen) hypothetical protein</fullName>
    </submittedName>
</protein>
<organism evidence="2 3">
    <name type="scientific">Danaus chrysippus</name>
    <name type="common">African queen</name>
    <dbReference type="NCBI Taxonomy" id="151541"/>
    <lineage>
        <taxon>Eukaryota</taxon>
        <taxon>Metazoa</taxon>
        <taxon>Ecdysozoa</taxon>
        <taxon>Arthropoda</taxon>
        <taxon>Hexapoda</taxon>
        <taxon>Insecta</taxon>
        <taxon>Pterygota</taxon>
        <taxon>Neoptera</taxon>
        <taxon>Endopterygota</taxon>
        <taxon>Lepidoptera</taxon>
        <taxon>Glossata</taxon>
        <taxon>Ditrysia</taxon>
        <taxon>Papilionoidea</taxon>
        <taxon>Nymphalidae</taxon>
        <taxon>Danainae</taxon>
        <taxon>Danaini</taxon>
        <taxon>Danaina</taxon>
        <taxon>Danaus</taxon>
        <taxon>Anosia</taxon>
    </lineage>
</organism>
<feature type="region of interest" description="Disordered" evidence="1">
    <location>
        <begin position="31"/>
        <end position="52"/>
    </location>
</feature>
<dbReference type="AlphaFoldDB" id="A0A8J2QD36"/>
<feature type="compositionally biased region" description="Polar residues" evidence="1">
    <location>
        <begin position="36"/>
        <end position="52"/>
    </location>
</feature>
<comment type="caution">
    <text evidence="2">The sequence shown here is derived from an EMBL/GenBank/DDBJ whole genome shotgun (WGS) entry which is preliminary data.</text>
</comment>